<keyword evidence="8 9" id="KW-0807">Transducer</keyword>
<keyword evidence="7 9" id="KW-0675">Receptor</keyword>
<protein>
    <submittedName>
        <fullName evidence="13">Somatostatin receptor type 2-like</fullName>
    </submittedName>
</protein>
<dbReference type="GO" id="GO:0007218">
    <property type="term" value="P:neuropeptide signaling pathway"/>
    <property type="evidence" value="ECO:0007669"/>
    <property type="project" value="TreeGrafter"/>
</dbReference>
<keyword evidence="2" id="KW-1003">Cell membrane</keyword>
<evidence type="ECO:0000256" key="5">
    <source>
        <dbReference type="ARBA" id="ARBA00023040"/>
    </source>
</evidence>
<feature type="transmembrane region" description="Helical" evidence="10">
    <location>
        <begin position="232"/>
        <end position="260"/>
    </location>
</feature>
<proteinExistence type="inferred from homology"/>
<evidence type="ECO:0000259" key="11">
    <source>
        <dbReference type="PROSITE" id="PS50262"/>
    </source>
</evidence>
<dbReference type="RefSeq" id="XP_022096004.1">
    <property type="nucleotide sequence ID" value="XM_022240312.1"/>
</dbReference>
<dbReference type="GO" id="GO:0005886">
    <property type="term" value="C:plasma membrane"/>
    <property type="evidence" value="ECO:0007669"/>
    <property type="project" value="UniProtKB-SubCell"/>
</dbReference>
<feature type="transmembrane region" description="Helical" evidence="10">
    <location>
        <begin position="319"/>
        <end position="341"/>
    </location>
</feature>
<feature type="transmembrane region" description="Helical" evidence="10">
    <location>
        <begin position="281"/>
        <end position="299"/>
    </location>
</feature>
<keyword evidence="12" id="KW-1185">Reference proteome</keyword>
<reference evidence="13" key="1">
    <citation type="submission" date="2025-08" db="UniProtKB">
        <authorList>
            <consortium name="RefSeq"/>
        </authorList>
    </citation>
    <scope>IDENTIFICATION</scope>
</reference>
<gene>
    <name evidence="13" type="primary">LOC110982120</name>
</gene>
<evidence type="ECO:0000313" key="12">
    <source>
        <dbReference type="Proteomes" id="UP000694845"/>
    </source>
</evidence>
<dbReference type="Pfam" id="PF00001">
    <property type="entry name" value="7tm_1"/>
    <property type="match status" value="1"/>
</dbReference>
<dbReference type="OrthoDB" id="2132067at2759"/>
<dbReference type="PRINTS" id="PR00237">
    <property type="entry name" value="GPCRRHODOPSN"/>
</dbReference>
<name>A0A8B7YRV2_ACAPL</name>
<dbReference type="KEGG" id="aplc:110982120"/>
<dbReference type="SUPFAM" id="SSF81321">
    <property type="entry name" value="Family A G protein-coupled receptor-like"/>
    <property type="match status" value="1"/>
</dbReference>
<dbReference type="SMART" id="SM01381">
    <property type="entry name" value="7TM_GPCR_Srsx"/>
    <property type="match status" value="1"/>
</dbReference>
<dbReference type="GO" id="GO:0004930">
    <property type="term" value="F:G protein-coupled receptor activity"/>
    <property type="evidence" value="ECO:0007669"/>
    <property type="project" value="UniProtKB-KW"/>
</dbReference>
<evidence type="ECO:0000256" key="3">
    <source>
        <dbReference type="ARBA" id="ARBA00022692"/>
    </source>
</evidence>
<dbReference type="PANTHER" id="PTHR24229">
    <property type="entry name" value="NEUROPEPTIDES RECEPTOR"/>
    <property type="match status" value="1"/>
</dbReference>
<dbReference type="PROSITE" id="PS50262">
    <property type="entry name" value="G_PROTEIN_RECEP_F1_2"/>
    <property type="match status" value="1"/>
</dbReference>
<dbReference type="GO" id="GO:0042923">
    <property type="term" value="F:neuropeptide binding"/>
    <property type="evidence" value="ECO:0007669"/>
    <property type="project" value="TreeGrafter"/>
</dbReference>
<evidence type="ECO:0000256" key="10">
    <source>
        <dbReference type="SAM" id="Phobius"/>
    </source>
</evidence>
<dbReference type="Gene3D" id="1.20.1070.10">
    <property type="entry name" value="Rhodopsin 7-helix transmembrane proteins"/>
    <property type="match status" value="1"/>
</dbReference>
<evidence type="ECO:0000256" key="4">
    <source>
        <dbReference type="ARBA" id="ARBA00022989"/>
    </source>
</evidence>
<evidence type="ECO:0000256" key="2">
    <source>
        <dbReference type="ARBA" id="ARBA00022475"/>
    </source>
</evidence>
<dbReference type="AlphaFoldDB" id="A0A8B7YRV2"/>
<evidence type="ECO:0000256" key="9">
    <source>
        <dbReference type="RuleBase" id="RU000688"/>
    </source>
</evidence>
<feature type="transmembrane region" description="Helical" evidence="10">
    <location>
        <begin position="185"/>
        <end position="205"/>
    </location>
</feature>
<evidence type="ECO:0000256" key="1">
    <source>
        <dbReference type="ARBA" id="ARBA00004651"/>
    </source>
</evidence>
<keyword evidence="5 9" id="KW-0297">G-protein coupled receptor</keyword>
<feature type="transmembrane region" description="Helical" evidence="10">
    <location>
        <begin position="68"/>
        <end position="92"/>
    </location>
</feature>
<comment type="subcellular location">
    <subcellularLocation>
        <location evidence="1">Cell membrane</location>
        <topology evidence="1">Multi-pass membrane protein</topology>
    </subcellularLocation>
</comment>
<keyword evidence="4 10" id="KW-1133">Transmembrane helix</keyword>
<evidence type="ECO:0000256" key="6">
    <source>
        <dbReference type="ARBA" id="ARBA00023136"/>
    </source>
</evidence>
<evidence type="ECO:0000313" key="13">
    <source>
        <dbReference type="RefSeq" id="XP_022096004.1"/>
    </source>
</evidence>
<dbReference type="Proteomes" id="UP000694845">
    <property type="component" value="Unplaced"/>
</dbReference>
<feature type="domain" description="G-protein coupled receptors family 1 profile" evidence="11">
    <location>
        <begin position="84"/>
        <end position="338"/>
    </location>
</feature>
<sequence length="434" mass="48487">MIGDNSLSYPASYSSSSEMYSLLASTPYPGSIDESIDNGSFTSHGDLNGTLSTDEEGGPQSNLVFQRYVIPIVYTLVFVTGVVGNGLVIIVLLKYPNMRTIPNVYILSLALVDFMFVLCLPLQAYQISTNNWPFGQILCKFSGIVDGLNQFASVNILTIMSADRYLAVVYPLSSMRYRTKKTARIACGIVFLVSFVLSTPTWYFMNAKDNPWMENFTFCSVESPPWDDGFFYIMYMFLVAFLIPLVIIILCYSTLLIKILGSKLRIRSDGTGTAQRASKRVLILTLSVILVFVACWLPFNVVSLVHFFSEKISHALAVAFNISSLWCYTNSCFNPIIYTFIGENFKKNLMDLCPCCTSPEDSKLDRYKSNRESSTYIRGGTLRLHSVQQDTMTSPTTACNAATDDTSFVDTPPNIYVQTYTFSNNNSHPACNKE</sequence>
<feature type="transmembrane region" description="Helical" evidence="10">
    <location>
        <begin position="104"/>
        <end position="125"/>
    </location>
</feature>
<evidence type="ECO:0000256" key="8">
    <source>
        <dbReference type="ARBA" id="ARBA00023224"/>
    </source>
</evidence>
<accession>A0A8B7YRV2</accession>
<keyword evidence="3 9" id="KW-0812">Transmembrane</keyword>
<keyword evidence="6 10" id="KW-0472">Membrane</keyword>
<organism evidence="12 13">
    <name type="scientific">Acanthaster planci</name>
    <name type="common">Crown-of-thorns starfish</name>
    <dbReference type="NCBI Taxonomy" id="133434"/>
    <lineage>
        <taxon>Eukaryota</taxon>
        <taxon>Metazoa</taxon>
        <taxon>Echinodermata</taxon>
        <taxon>Eleutherozoa</taxon>
        <taxon>Asterozoa</taxon>
        <taxon>Asteroidea</taxon>
        <taxon>Valvatacea</taxon>
        <taxon>Valvatida</taxon>
        <taxon>Acanthasteridae</taxon>
        <taxon>Acanthaster</taxon>
    </lineage>
</organism>
<dbReference type="InterPro" id="IPR000276">
    <property type="entry name" value="GPCR_Rhodpsn"/>
</dbReference>
<evidence type="ECO:0000256" key="7">
    <source>
        <dbReference type="ARBA" id="ARBA00023170"/>
    </source>
</evidence>
<dbReference type="OMA" id="IMCWLPH"/>
<dbReference type="GO" id="GO:0043005">
    <property type="term" value="C:neuron projection"/>
    <property type="evidence" value="ECO:0007669"/>
    <property type="project" value="TreeGrafter"/>
</dbReference>
<dbReference type="InterPro" id="IPR017452">
    <property type="entry name" value="GPCR_Rhodpsn_7TM"/>
</dbReference>
<dbReference type="GeneID" id="110982120"/>
<dbReference type="PANTHER" id="PTHR24229:SF40">
    <property type="entry name" value="ALLATOSTATIN C RECEPTOR 1-RELATED"/>
    <property type="match status" value="1"/>
</dbReference>
<feature type="transmembrane region" description="Helical" evidence="10">
    <location>
        <begin position="151"/>
        <end position="173"/>
    </location>
</feature>
<dbReference type="PROSITE" id="PS00237">
    <property type="entry name" value="G_PROTEIN_RECEP_F1_1"/>
    <property type="match status" value="1"/>
</dbReference>
<comment type="similarity">
    <text evidence="9">Belongs to the G-protein coupled receptor 1 family.</text>
</comment>